<dbReference type="RefSeq" id="WP_381183423.1">
    <property type="nucleotide sequence ID" value="NZ_JBHSFK010000039.1"/>
</dbReference>
<name>A0ABV9B2Y5_9ACTN</name>
<reference evidence="2" key="1">
    <citation type="journal article" date="2019" name="Int. J. Syst. Evol. Microbiol.">
        <title>The Global Catalogue of Microorganisms (GCM) 10K type strain sequencing project: providing services to taxonomists for standard genome sequencing and annotation.</title>
        <authorList>
            <consortium name="The Broad Institute Genomics Platform"/>
            <consortium name="The Broad Institute Genome Sequencing Center for Infectious Disease"/>
            <person name="Wu L."/>
            <person name="Ma J."/>
        </authorList>
    </citation>
    <scope>NUCLEOTIDE SEQUENCE [LARGE SCALE GENOMIC DNA]</scope>
    <source>
        <strain evidence="2">CGMCC 4.7177</strain>
    </source>
</reference>
<dbReference type="Proteomes" id="UP001595839">
    <property type="component" value="Unassembled WGS sequence"/>
</dbReference>
<sequence length="119" mass="13002">MVQPLAGDVQCQRVQRPHPTVDHELAIADVKIVELEAPDRTDRAACTRGERDDQPVRRLGDRGNGVVDVLGLQELEDAVLVLANADAAGRILEDGAALLRSAEERDQCRFALVARPGNW</sequence>
<proteinExistence type="predicted"/>
<evidence type="ECO:0000313" key="2">
    <source>
        <dbReference type="Proteomes" id="UP001595839"/>
    </source>
</evidence>
<accession>A0ABV9B2Y5</accession>
<dbReference type="EMBL" id="JBHSFK010000039">
    <property type="protein sequence ID" value="MFC4506034.1"/>
    <property type="molecule type" value="Genomic_DNA"/>
</dbReference>
<comment type="caution">
    <text evidence="1">The sequence shown here is derived from an EMBL/GenBank/DDBJ whole genome shotgun (WGS) entry which is preliminary data.</text>
</comment>
<gene>
    <name evidence="1" type="ORF">ACFPIH_42415</name>
</gene>
<keyword evidence="2" id="KW-1185">Reference proteome</keyword>
<evidence type="ECO:0000313" key="1">
    <source>
        <dbReference type="EMBL" id="MFC4506034.1"/>
    </source>
</evidence>
<organism evidence="1 2">
    <name type="scientific">Streptomyces vulcanius</name>
    <dbReference type="NCBI Taxonomy" id="1441876"/>
    <lineage>
        <taxon>Bacteria</taxon>
        <taxon>Bacillati</taxon>
        <taxon>Actinomycetota</taxon>
        <taxon>Actinomycetes</taxon>
        <taxon>Kitasatosporales</taxon>
        <taxon>Streptomycetaceae</taxon>
        <taxon>Streptomyces</taxon>
    </lineage>
</organism>
<protein>
    <submittedName>
        <fullName evidence="1">Uncharacterized protein</fullName>
    </submittedName>
</protein>